<feature type="region of interest" description="Disordered" evidence="1">
    <location>
        <begin position="1"/>
        <end position="91"/>
    </location>
</feature>
<gene>
    <name evidence="2" type="ORF">OSJNBa0053E01.2</name>
</gene>
<evidence type="ECO:0000256" key="1">
    <source>
        <dbReference type="SAM" id="MobiDB-lite"/>
    </source>
</evidence>
<feature type="compositionally biased region" description="Basic and acidic residues" evidence="1">
    <location>
        <begin position="37"/>
        <end position="56"/>
    </location>
</feature>
<dbReference type="HOGENOM" id="CLU_142540_0_0_1"/>
<protein>
    <recommendedName>
        <fullName evidence="4">HMA domain-containing protein</fullName>
    </recommendedName>
</protein>
<proteinExistence type="predicted"/>
<sequence length="536" mass="56783">MWGPHLRCTFTSRRADSGATAGGGAGSAARGEEAEEGERRWARVRGEPREMGRESAETVGTAGGAASKSGRRSGERERQRSDGQAKLAMGGGRERMVERWCSSCSSSSPAGVVIIVVMFVDFLHKRSKRSSGVWRAAGKRGELAGCLPLPPKPLRLAPVDRDDDAEDGDDEDAILLGIVRRIPCAFDCADCLLSSSPATAVTPAVCSLFLPLSLSCRPALFPSPTAAVTPAASSPFLPLPPSHWPALSPSPTTPASPPATSLPSVVAPTRENWERREERKERKNLCQPNNQTPAPYPSNKQPRIRGGRRAVGGGRKPASEQSKMMMTMSSPAATACLPASPSLGPRSLRLLRGALARRGSRRLGVVRAASAEVAAPDAAAAAPGYTSDSLILYFKAEGTMEERAIPKITQALEGVEGVSDLEVLIEEGIGSVVLTKETTVQATGVASNLVEAIQGAGFKLQTLSLSFDDFNEDAATVAGEDDDQATDKGRRLLEGEQQYGSGDSGELAFKEGVAGIRASRGSGWRRRIIVRRYAKQ</sequence>
<feature type="compositionally biased region" description="Polar residues" evidence="1">
    <location>
        <begin position="286"/>
        <end position="301"/>
    </location>
</feature>
<accession>Q5WMQ0</accession>
<dbReference type="Proteomes" id="UP000000763">
    <property type="component" value="Chromosome 5"/>
</dbReference>
<name>Q5WMQ0_ORYSJ</name>
<dbReference type="PANTHER" id="PTHR35756">
    <property type="entry name" value="OS05G0337400 PROTEIN"/>
    <property type="match status" value="1"/>
</dbReference>
<evidence type="ECO:0008006" key="4">
    <source>
        <dbReference type="Google" id="ProtNLM"/>
    </source>
</evidence>
<reference evidence="3" key="2">
    <citation type="journal article" date="2008" name="Nucleic Acids Res.">
        <title>The rice annotation project database (RAP-DB): 2008 update.</title>
        <authorList>
            <consortium name="The rice annotation project (RAP)"/>
        </authorList>
    </citation>
    <scope>GENOME REANNOTATION</scope>
    <source>
        <strain evidence="3">cv. Nipponbare</strain>
    </source>
</reference>
<feature type="region of interest" description="Disordered" evidence="1">
    <location>
        <begin position="244"/>
        <end position="321"/>
    </location>
</feature>
<dbReference type="EMBL" id="AC134342">
    <property type="protein sequence ID" value="AAV32180.1"/>
    <property type="molecule type" value="Genomic_DNA"/>
</dbReference>
<feature type="compositionally biased region" description="Basic and acidic residues" evidence="1">
    <location>
        <begin position="271"/>
        <end position="284"/>
    </location>
</feature>
<feature type="compositionally biased region" description="Basic and acidic residues" evidence="1">
    <location>
        <begin position="72"/>
        <end position="83"/>
    </location>
</feature>
<evidence type="ECO:0000313" key="2">
    <source>
        <dbReference type="EMBL" id="AAV32180.1"/>
    </source>
</evidence>
<dbReference type="PANTHER" id="PTHR35756:SF1">
    <property type="entry name" value="OS05G0337400 PROTEIN"/>
    <property type="match status" value="1"/>
</dbReference>
<reference evidence="3" key="1">
    <citation type="journal article" date="2005" name="Nature">
        <title>The map-based sequence of the rice genome.</title>
        <authorList>
            <consortium name="International rice genome sequencing project (IRGSP)"/>
            <person name="Matsumoto T."/>
            <person name="Wu J."/>
            <person name="Kanamori H."/>
            <person name="Katayose Y."/>
            <person name="Fujisawa M."/>
            <person name="Namiki N."/>
            <person name="Mizuno H."/>
            <person name="Yamamoto K."/>
            <person name="Antonio B.A."/>
            <person name="Baba T."/>
            <person name="Sakata K."/>
            <person name="Nagamura Y."/>
            <person name="Aoki H."/>
            <person name="Arikawa K."/>
            <person name="Arita K."/>
            <person name="Bito T."/>
            <person name="Chiden Y."/>
            <person name="Fujitsuka N."/>
            <person name="Fukunaka R."/>
            <person name="Hamada M."/>
            <person name="Harada C."/>
            <person name="Hayashi A."/>
            <person name="Hijishita S."/>
            <person name="Honda M."/>
            <person name="Hosokawa S."/>
            <person name="Ichikawa Y."/>
            <person name="Idonuma A."/>
            <person name="Iijima M."/>
            <person name="Ikeda M."/>
            <person name="Ikeno M."/>
            <person name="Ito K."/>
            <person name="Ito S."/>
            <person name="Ito T."/>
            <person name="Ito Y."/>
            <person name="Ito Y."/>
            <person name="Iwabuchi A."/>
            <person name="Kamiya K."/>
            <person name="Karasawa W."/>
            <person name="Kurita K."/>
            <person name="Katagiri S."/>
            <person name="Kikuta A."/>
            <person name="Kobayashi H."/>
            <person name="Kobayashi N."/>
            <person name="Machita K."/>
            <person name="Maehara T."/>
            <person name="Masukawa M."/>
            <person name="Mizubayashi T."/>
            <person name="Mukai Y."/>
            <person name="Nagasaki H."/>
            <person name="Nagata Y."/>
            <person name="Naito S."/>
            <person name="Nakashima M."/>
            <person name="Nakama Y."/>
            <person name="Nakamichi Y."/>
            <person name="Nakamura M."/>
            <person name="Meguro A."/>
            <person name="Negishi M."/>
            <person name="Ohta I."/>
            <person name="Ohta T."/>
            <person name="Okamoto M."/>
            <person name="Ono N."/>
            <person name="Saji S."/>
            <person name="Sakaguchi M."/>
            <person name="Sakai K."/>
            <person name="Shibata M."/>
            <person name="Shimokawa T."/>
            <person name="Song J."/>
            <person name="Takazaki Y."/>
            <person name="Terasawa K."/>
            <person name="Tsugane M."/>
            <person name="Tsuji K."/>
            <person name="Ueda S."/>
            <person name="Waki K."/>
            <person name="Yamagata H."/>
            <person name="Yamamoto M."/>
            <person name="Yamamoto S."/>
            <person name="Yamane H."/>
            <person name="Yoshiki S."/>
            <person name="Yoshihara R."/>
            <person name="Yukawa K."/>
            <person name="Zhong H."/>
            <person name="Yano M."/>
            <person name="Yuan Q."/>
            <person name="Ouyang S."/>
            <person name="Liu J."/>
            <person name="Jones K.M."/>
            <person name="Gansberger K."/>
            <person name="Moffat K."/>
            <person name="Hill J."/>
            <person name="Bera J."/>
            <person name="Fadrosh D."/>
            <person name="Jin S."/>
            <person name="Johri S."/>
            <person name="Kim M."/>
            <person name="Overton L."/>
            <person name="Reardon M."/>
            <person name="Tsitrin T."/>
            <person name="Vuong H."/>
            <person name="Weaver B."/>
            <person name="Ciecko A."/>
            <person name="Tallon L."/>
            <person name="Jackson J."/>
            <person name="Pai G."/>
            <person name="Aken S.V."/>
            <person name="Utterback T."/>
            <person name="Reidmuller S."/>
            <person name="Feldblyum T."/>
            <person name="Hsiao J."/>
            <person name="Zismann V."/>
            <person name="Iobst S."/>
            <person name="de Vazeille A.R."/>
            <person name="Buell C.R."/>
            <person name="Ying K."/>
            <person name="Li Y."/>
            <person name="Lu T."/>
            <person name="Huang Y."/>
            <person name="Zhao Q."/>
            <person name="Feng Q."/>
            <person name="Zhang L."/>
            <person name="Zhu J."/>
            <person name="Weng Q."/>
            <person name="Mu J."/>
            <person name="Lu Y."/>
            <person name="Fan D."/>
            <person name="Liu Y."/>
            <person name="Guan J."/>
            <person name="Zhang Y."/>
            <person name="Yu S."/>
            <person name="Liu X."/>
            <person name="Zhang Y."/>
            <person name="Hong G."/>
            <person name="Han B."/>
            <person name="Choisne N."/>
            <person name="Demange N."/>
            <person name="Orjeda G."/>
            <person name="Samain S."/>
            <person name="Cattolico L."/>
            <person name="Pelletier E."/>
            <person name="Couloux A."/>
            <person name="Segurens B."/>
            <person name="Wincker P."/>
            <person name="D'Hont A."/>
            <person name="Scarpelli C."/>
            <person name="Weissenbach J."/>
            <person name="Salanoubat M."/>
            <person name="Quetier F."/>
            <person name="Yu Y."/>
            <person name="Kim H.R."/>
            <person name="Rambo T."/>
            <person name="Currie J."/>
            <person name="Collura K."/>
            <person name="Luo M."/>
            <person name="Yang T."/>
            <person name="Ammiraju J.S.S."/>
            <person name="Engler F."/>
            <person name="Soderlund C."/>
            <person name="Wing R.A."/>
            <person name="Palmer L.E."/>
            <person name="de la Bastide M."/>
            <person name="Spiegel L."/>
            <person name="Nascimento L."/>
            <person name="Zutavern T."/>
            <person name="O'Shaughnessy A."/>
            <person name="Dike S."/>
            <person name="Dedhia N."/>
            <person name="Preston R."/>
            <person name="Balija V."/>
            <person name="McCombie W.R."/>
            <person name="Chow T."/>
            <person name="Chen H."/>
            <person name="Chung M."/>
            <person name="Chen C."/>
            <person name="Shaw J."/>
            <person name="Wu H."/>
            <person name="Hsiao K."/>
            <person name="Chao Y."/>
            <person name="Chu M."/>
            <person name="Cheng C."/>
            <person name="Hour A."/>
            <person name="Lee P."/>
            <person name="Lin S."/>
            <person name="Lin Y."/>
            <person name="Liou J."/>
            <person name="Liu S."/>
            <person name="Hsing Y."/>
            <person name="Raghuvanshi S."/>
            <person name="Mohanty A."/>
            <person name="Bharti A.K."/>
            <person name="Gaur A."/>
            <person name="Gupta V."/>
            <person name="Kumar D."/>
            <person name="Ravi V."/>
            <person name="Vij S."/>
            <person name="Kapur A."/>
            <person name="Khurana P."/>
            <person name="Khurana P."/>
            <person name="Khurana J.P."/>
            <person name="Tyagi A.K."/>
            <person name="Gaikwad K."/>
            <person name="Singh A."/>
            <person name="Dalal V."/>
            <person name="Srivastava S."/>
            <person name="Dixit A."/>
            <person name="Pal A.K."/>
            <person name="Ghazi I.A."/>
            <person name="Yadav M."/>
            <person name="Pandit A."/>
            <person name="Bhargava A."/>
            <person name="Sureshbabu K."/>
            <person name="Batra K."/>
            <person name="Sharma T.R."/>
            <person name="Mohapatra T."/>
            <person name="Singh N.K."/>
            <person name="Messing J."/>
            <person name="Nelson A.B."/>
            <person name="Fuks G."/>
            <person name="Kavchok S."/>
            <person name="Keizer G."/>
            <person name="Linton E."/>
            <person name="Llaca V."/>
            <person name="Song R."/>
            <person name="Tanyolac B."/>
            <person name="Young S."/>
            <person name="Ho-Il K."/>
            <person name="Hahn J.H."/>
            <person name="Sangsakoo G."/>
            <person name="Vanavichit A."/>
            <person name="de Mattos Luiz.A.T."/>
            <person name="Zimmer P.D."/>
            <person name="Malone G."/>
            <person name="Dellagostin O."/>
            <person name="de Oliveira A.C."/>
            <person name="Bevan M."/>
            <person name="Bancroft I."/>
            <person name="Minx P."/>
            <person name="Cordum H."/>
            <person name="Wilson R."/>
            <person name="Cheng Z."/>
            <person name="Jin W."/>
            <person name="Jiang J."/>
            <person name="Leong S.A."/>
            <person name="Iwama H."/>
            <person name="Gojobori T."/>
            <person name="Itoh T."/>
            <person name="Niimura Y."/>
            <person name="Fujii Y."/>
            <person name="Habara T."/>
            <person name="Sakai H."/>
            <person name="Sato Y."/>
            <person name="Wilson G."/>
            <person name="Kumar K."/>
            <person name="McCouch S."/>
            <person name="Juretic N."/>
            <person name="Hoen D."/>
            <person name="Wright S."/>
            <person name="Bruskiewich R."/>
            <person name="Bureau T."/>
            <person name="Miyao A."/>
            <person name="Hirochika H."/>
            <person name="Nishikawa T."/>
            <person name="Kadowaki K."/>
            <person name="Sugiura M."/>
            <person name="Burr B."/>
            <person name="Sasaki T."/>
        </authorList>
    </citation>
    <scope>NUCLEOTIDE SEQUENCE [LARGE SCALE GENOMIC DNA]</scope>
    <source>
        <strain evidence="3">cv. Nipponbare</strain>
    </source>
</reference>
<evidence type="ECO:0000313" key="3">
    <source>
        <dbReference type="Proteomes" id="UP000000763"/>
    </source>
</evidence>
<organism evidence="2 3">
    <name type="scientific">Oryza sativa subsp. japonica</name>
    <name type="common">Rice</name>
    <dbReference type="NCBI Taxonomy" id="39947"/>
    <lineage>
        <taxon>Eukaryota</taxon>
        <taxon>Viridiplantae</taxon>
        <taxon>Streptophyta</taxon>
        <taxon>Embryophyta</taxon>
        <taxon>Tracheophyta</taxon>
        <taxon>Spermatophyta</taxon>
        <taxon>Magnoliopsida</taxon>
        <taxon>Liliopsida</taxon>
        <taxon>Poales</taxon>
        <taxon>Poaceae</taxon>
        <taxon>BOP clade</taxon>
        <taxon>Oryzoideae</taxon>
        <taxon>Oryzeae</taxon>
        <taxon>Oryzinae</taxon>
        <taxon>Oryza</taxon>
        <taxon>Oryza sativa</taxon>
    </lineage>
</organism>
<dbReference type="AlphaFoldDB" id="Q5WMQ0"/>
<feature type="compositionally biased region" description="Low complexity" evidence="1">
    <location>
        <begin position="258"/>
        <end position="270"/>
    </location>
</feature>